<proteinExistence type="predicted"/>
<protein>
    <submittedName>
        <fullName evidence="2">Uncharacterized protein</fullName>
    </submittedName>
</protein>
<evidence type="ECO:0000313" key="3">
    <source>
        <dbReference type="Proteomes" id="UP000093807"/>
    </source>
</evidence>
<sequence length="246" mass="29028">MDDKVNPTKRFFLNLKDTIKQWFYNDEPINNNLSLDELLKSFIVIIPIHGNLYLCHYYLNFGISYFLYFNPIDFVYVFYSNNIKLLTFSILIGFLFIQLVLNFKTTQLLKIKPNILLSGLFLFTVLLSYLLTTKLTDFYILLISSFLLFGVAIMQKQSRITYYALIFLYFAYTIKLAYLEAAIVKKNKPNFTIVLNDKTYALQQDTTINHKDYFIGRVTDYIFVYNDSIKSVRVVPISEVKEIQFH</sequence>
<evidence type="ECO:0000256" key="1">
    <source>
        <dbReference type="SAM" id="Phobius"/>
    </source>
</evidence>
<dbReference type="Proteomes" id="UP000093807">
    <property type="component" value="Unassembled WGS sequence"/>
</dbReference>
<feature type="transmembrane region" description="Helical" evidence="1">
    <location>
        <begin position="115"/>
        <end position="132"/>
    </location>
</feature>
<keyword evidence="1" id="KW-0812">Transmembrane</keyword>
<feature type="transmembrane region" description="Helical" evidence="1">
    <location>
        <begin position="138"/>
        <end position="154"/>
    </location>
</feature>
<feature type="transmembrane region" description="Helical" evidence="1">
    <location>
        <begin position="85"/>
        <end position="103"/>
    </location>
</feature>
<gene>
    <name evidence="2" type="ORF">FLB_10410</name>
</gene>
<evidence type="ECO:0000313" key="2">
    <source>
        <dbReference type="EMBL" id="OAZ04555.1"/>
    </source>
</evidence>
<keyword evidence="3" id="KW-1185">Reference proteome</keyword>
<reference evidence="2 3" key="1">
    <citation type="submission" date="2016-06" db="EMBL/GenBank/DDBJ databases">
        <title>Draft genome sequence of Flavobacterium succinicans strain DD5b.</title>
        <authorList>
            <person name="Poehlein A."/>
            <person name="Daniel R."/>
            <person name="Simeonova D.D."/>
        </authorList>
    </citation>
    <scope>NUCLEOTIDE SEQUENCE [LARGE SCALE GENOMIC DNA]</scope>
    <source>
        <strain evidence="2 3">DD5b</strain>
    </source>
</reference>
<name>A0A199XSD3_9FLAO</name>
<dbReference type="PATRIC" id="fig|29536.5.peg.1073"/>
<keyword evidence="1" id="KW-0472">Membrane</keyword>
<keyword evidence="1" id="KW-1133">Transmembrane helix</keyword>
<organism evidence="2 3">
    <name type="scientific">Flavobacterium succinicans</name>
    <dbReference type="NCBI Taxonomy" id="29536"/>
    <lineage>
        <taxon>Bacteria</taxon>
        <taxon>Pseudomonadati</taxon>
        <taxon>Bacteroidota</taxon>
        <taxon>Flavobacteriia</taxon>
        <taxon>Flavobacteriales</taxon>
        <taxon>Flavobacteriaceae</taxon>
        <taxon>Flavobacterium</taxon>
    </lineage>
</organism>
<accession>A0A199XSD3</accession>
<comment type="caution">
    <text evidence="2">The sequence shown here is derived from an EMBL/GenBank/DDBJ whole genome shotgun (WGS) entry which is preliminary data.</text>
</comment>
<feature type="transmembrane region" description="Helical" evidence="1">
    <location>
        <begin position="161"/>
        <end position="179"/>
    </location>
</feature>
<dbReference type="RefSeq" id="WP_064714902.1">
    <property type="nucleotide sequence ID" value="NZ_JMTM01000019.1"/>
</dbReference>
<dbReference type="AlphaFoldDB" id="A0A199XSD3"/>
<dbReference type="EMBL" id="JMTM01000019">
    <property type="protein sequence ID" value="OAZ04555.1"/>
    <property type="molecule type" value="Genomic_DNA"/>
</dbReference>